<protein>
    <submittedName>
        <fullName evidence="2">50S ribosomal protein L19</fullName>
    </submittedName>
</protein>
<dbReference type="GO" id="GO:0006412">
    <property type="term" value="P:translation"/>
    <property type="evidence" value="ECO:0007669"/>
    <property type="project" value="InterPro"/>
</dbReference>
<accession>A0A9E7K029</accession>
<evidence type="ECO:0000313" key="2">
    <source>
        <dbReference type="EMBL" id="URD99673.1"/>
    </source>
</evidence>
<dbReference type="GO" id="GO:0003735">
    <property type="term" value="F:structural constituent of ribosome"/>
    <property type="evidence" value="ECO:0007669"/>
    <property type="project" value="InterPro"/>
</dbReference>
<dbReference type="Proteomes" id="UP001055439">
    <property type="component" value="Chromosome 4"/>
</dbReference>
<dbReference type="GO" id="GO:0005840">
    <property type="term" value="C:ribosome"/>
    <property type="evidence" value="ECO:0007669"/>
    <property type="project" value="UniProtKB-KW"/>
</dbReference>
<proteinExistence type="predicted"/>
<keyword evidence="3" id="KW-1185">Reference proteome</keyword>
<gene>
    <name evidence="2" type="ORF">MUK42_09363</name>
</gene>
<organism evidence="2 3">
    <name type="scientific">Musa troglodytarum</name>
    <name type="common">fe'i banana</name>
    <dbReference type="NCBI Taxonomy" id="320322"/>
    <lineage>
        <taxon>Eukaryota</taxon>
        <taxon>Viridiplantae</taxon>
        <taxon>Streptophyta</taxon>
        <taxon>Embryophyta</taxon>
        <taxon>Tracheophyta</taxon>
        <taxon>Spermatophyta</taxon>
        <taxon>Magnoliopsida</taxon>
        <taxon>Liliopsida</taxon>
        <taxon>Zingiberales</taxon>
        <taxon>Musaceae</taxon>
        <taxon>Musa</taxon>
    </lineage>
</organism>
<dbReference type="OrthoDB" id="432645at2759"/>
<dbReference type="PANTHER" id="PTHR15680:SF9">
    <property type="entry name" value="LARGE RIBOSOMAL SUBUNIT PROTEIN BL19M"/>
    <property type="match status" value="1"/>
</dbReference>
<dbReference type="InterPro" id="IPR001857">
    <property type="entry name" value="Ribosomal_bL19"/>
</dbReference>
<reference evidence="2" key="1">
    <citation type="submission" date="2022-05" db="EMBL/GenBank/DDBJ databases">
        <title>The Musa troglodytarum L. genome provides insights into the mechanism of non-climacteric behaviour and enrichment of carotenoids.</title>
        <authorList>
            <person name="Wang J."/>
        </authorList>
    </citation>
    <scope>NUCLEOTIDE SEQUENCE</scope>
    <source>
        <tissue evidence="2">Leaf</tissue>
    </source>
</reference>
<name>A0A9E7K029_9LILI</name>
<dbReference type="EMBL" id="CP097506">
    <property type="protein sequence ID" value="URD99673.1"/>
    <property type="molecule type" value="Genomic_DNA"/>
</dbReference>
<dbReference type="PANTHER" id="PTHR15680">
    <property type="entry name" value="RIBOSOMAL PROTEIN L19"/>
    <property type="match status" value="1"/>
</dbReference>
<dbReference type="AlphaFoldDB" id="A0A9E7K029"/>
<sequence length="141" mass="16268">MTMGQQELSSGHERSVASHETSQPQRIKLKRLDKTAKHIMNILDNKAVDKVRTEREIPDIRPGYIVQLKVILSEHQRDESRRQEGKALLPLGQDESIQEMSIFSPPVVILQFHSPLVTDYIEFQIQCHRTISLMVLFIVLL</sequence>
<evidence type="ECO:0000313" key="3">
    <source>
        <dbReference type="Proteomes" id="UP001055439"/>
    </source>
</evidence>
<evidence type="ECO:0000256" key="1">
    <source>
        <dbReference type="SAM" id="MobiDB-lite"/>
    </source>
</evidence>
<keyword evidence="2" id="KW-0689">Ribosomal protein</keyword>
<feature type="region of interest" description="Disordered" evidence="1">
    <location>
        <begin position="1"/>
        <end position="28"/>
    </location>
</feature>
<keyword evidence="2" id="KW-0687">Ribonucleoprotein</keyword>